<organism evidence="1 2">
    <name type="scientific">Rhynchophorus ferrugineus</name>
    <name type="common">Red palm weevil</name>
    <name type="synonym">Curculio ferrugineus</name>
    <dbReference type="NCBI Taxonomy" id="354439"/>
    <lineage>
        <taxon>Eukaryota</taxon>
        <taxon>Metazoa</taxon>
        <taxon>Ecdysozoa</taxon>
        <taxon>Arthropoda</taxon>
        <taxon>Hexapoda</taxon>
        <taxon>Insecta</taxon>
        <taxon>Pterygota</taxon>
        <taxon>Neoptera</taxon>
        <taxon>Endopterygota</taxon>
        <taxon>Coleoptera</taxon>
        <taxon>Polyphaga</taxon>
        <taxon>Cucujiformia</taxon>
        <taxon>Curculionidae</taxon>
        <taxon>Dryophthorinae</taxon>
        <taxon>Rhynchophorus</taxon>
    </lineage>
</organism>
<dbReference type="AlphaFoldDB" id="A0A834ILZ0"/>
<gene>
    <name evidence="1" type="ORF">GWI33_001172</name>
</gene>
<dbReference type="OrthoDB" id="6693714at2759"/>
<protein>
    <submittedName>
        <fullName evidence="1">Uncharacterized protein</fullName>
    </submittedName>
</protein>
<dbReference type="EMBL" id="JAACXV010000128">
    <property type="protein sequence ID" value="KAF7283205.1"/>
    <property type="molecule type" value="Genomic_DNA"/>
</dbReference>
<evidence type="ECO:0000313" key="2">
    <source>
        <dbReference type="Proteomes" id="UP000625711"/>
    </source>
</evidence>
<comment type="caution">
    <text evidence="1">The sequence shown here is derived from an EMBL/GenBank/DDBJ whole genome shotgun (WGS) entry which is preliminary data.</text>
</comment>
<name>A0A834ILZ0_RHYFE</name>
<sequence length="79" mass="9839">MLTLSYDPVFGHKYYQYVPHSKYYLEYNIRGPVDFYEPKRYTDWFPYYWPSHLMARNPTDYSVRNLRLRNHLYSLRSST</sequence>
<dbReference type="Proteomes" id="UP000625711">
    <property type="component" value="Unassembled WGS sequence"/>
</dbReference>
<accession>A0A834ILZ0</accession>
<reference evidence="1" key="1">
    <citation type="submission" date="2020-08" db="EMBL/GenBank/DDBJ databases">
        <title>Genome sequencing and assembly of the red palm weevil Rhynchophorus ferrugineus.</title>
        <authorList>
            <person name="Dias G.B."/>
            <person name="Bergman C.M."/>
            <person name="Manee M."/>
        </authorList>
    </citation>
    <scope>NUCLEOTIDE SEQUENCE</scope>
    <source>
        <strain evidence="1">AA-2017</strain>
        <tissue evidence="1">Whole larva</tissue>
    </source>
</reference>
<keyword evidence="2" id="KW-1185">Reference proteome</keyword>
<evidence type="ECO:0000313" key="1">
    <source>
        <dbReference type="EMBL" id="KAF7283205.1"/>
    </source>
</evidence>
<proteinExistence type="predicted"/>